<proteinExistence type="predicted"/>
<keyword evidence="2" id="KW-1185">Reference proteome</keyword>
<accession>A0AAP1WH83</accession>
<dbReference type="EMBL" id="WXXV01000024">
    <property type="protein sequence ID" value="MBE7696142.1"/>
    <property type="molecule type" value="Genomic_DNA"/>
</dbReference>
<comment type="caution">
    <text evidence="1">The sequence shown here is derived from an EMBL/GenBank/DDBJ whole genome shotgun (WGS) entry which is preliminary data.</text>
</comment>
<gene>
    <name evidence="1" type="ORF">F7645_12000</name>
</gene>
<evidence type="ECO:0000313" key="2">
    <source>
        <dbReference type="Proteomes" id="UP000806077"/>
    </source>
</evidence>
<dbReference type="AlphaFoldDB" id="A0AAP1WH83"/>
<organism evidence="1 2">
    <name type="scientific">Tenacibaculum finnmarkense genomovar finnmarkense</name>
    <dbReference type="NCBI Taxonomy" id="1458503"/>
    <lineage>
        <taxon>Bacteria</taxon>
        <taxon>Pseudomonadati</taxon>
        <taxon>Bacteroidota</taxon>
        <taxon>Flavobacteriia</taxon>
        <taxon>Flavobacteriales</taxon>
        <taxon>Flavobacteriaceae</taxon>
        <taxon>Tenacibaculum</taxon>
        <taxon>Tenacibaculum finnmarkense</taxon>
    </lineage>
</organism>
<reference evidence="1 2" key="1">
    <citation type="journal article" date="2020" name="Int. J. Syst. Evol. Microbiol.">
        <title>Tenacibaculum piscium sp. nov., isolated from skin ulcers of sea-farmed fish, and description of Tenacibaculum finnmarkense sp. nov. with subdivision into genomovars finnmarkense and ulcerans.</title>
        <authorList>
            <person name="Olsen A.B."/>
            <person name="Spilsberg B."/>
            <person name="Nilsen H.K."/>
            <person name="Lagesen K."/>
            <person name="Gulla S."/>
            <person name="Avendano-Herrera R."/>
            <person name="Irgang R."/>
            <person name="Duchaud E."/>
            <person name="Colquhoun D.J."/>
        </authorList>
    </citation>
    <scope>NUCLEOTIDE SEQUENCE [LARGE SCALE GENOMIC DNA]</scope>
    <source>
        <strain evidence="1 2">TNO037</strain>
    </source>
</reference>
<evidence type="ECO:0000313" key="1">
    <source>
        <dbReference type="EMBL" id="MBE7696142.1"/>
    </source>
</evidence>
<dbReference type="Proteomes" id="UP000806077">
    <property type="component" value="Unassembled WGS sequence"/>
</dbReference>
<name>A0AAP1WH83_9FLAO</name>
<evidence type="ECO:0008006" key="3">
    <source>
        <dbReference type="Google" id="ProtNLM"/>
    </source>
</evidence>
<dbReference type="RefSeq" id="WP_101955911.1">
    <property type="nucleotide sequence ID" value="NZ_JAJHTL010000024.1"/>
</dbReference>
<protein>
    <recommendedName>
        <fullName evidence="3">Type VI secretion system baseplate subunit TssK</fullName>
    </recommendedName>
</protein>
<sequence length="383" mass="44518">MKNKDYYPVNWTDGVKLTKDHFIDNYFNTINSINDSVKTRMHTYDYGLLQAINGAVSALEIEVKTHTEERLVLALHSCNALTKSGYKIAFSAEMYGGDIPTAKIESKDVDTNSNVEFYVMVAINPFELLPVGEPDPEVIPLHHPYVLPRIGLKIMPKNQFNSNFMDANFLLVSKVYWRNGNFVVDKEYTPPVSRIVYYKPLHDFHKKIAQVLVRLRNYSVIINKKNRDKQQSNTLVRNTFLLSNKAMDFVGQHIFEFNQIGEEQPPVYIAQKISILANYLSNELTIMEETEKEKLLQYYYEWIDVKPSVFEATLGEVIDMNYNHHEINNTLDKVDYFMAIMDRLWKKLSDLEYIGQRKDNIVISEESMSIKAKPQNKSWSIID</sequence>